<feature type="region of interest" description="Disordered" evidence="2">
    <location>
        <begin position="176"/>
        <end position="218"/>
    </location>
</feature>
<reference evidence="6" key="1">
    <citation type="submission" date="2016-06" db="UniProtKB">
        <authorList>
            <consortium name="WormBaseParasite"/>
        </authorList>
    </citation>
    <scope>IDENTIFICATION</scope>
</reference>
<feature type="region of interest" description="Disordered" evidence="2">
    <location>
        <begin position="76"/>
        <end position="121"/>
    </location>
</feature>
<evidence type="ECO:0000256" key="1">
    <source>
        <dbReference type="ARBA" id="ARBA00038464"/>
    </source>
</evidence>
<evidence type="ECO:0000313" key="5">
    <source>
        <dbReference type="Proteomes" id="UP000272942"/>
    </source>
</evidence>
<protein>
    <submittedName>
        <fullName evidence="6">DDHD domain-containing protein</fullName>
    </submittedName>
</protein>
<dbReference type="OrthoDB" id="431378at2759"/>
<dbReference type="Pfam" id="PF02862">
    <property type="entry name" value="DDHD"/>
    <property type="match status" value="1"/>
</dbReference>
<sequence length="357" mass="40621">MRMENQQGSSETTEAMKEMVDEIDQKRFELLDLELKLMRQMSQTSINSSPQLSNLFLIGSPLGLFISLNAIPSSYQPMTPRSQSPRSPRAPVARVGHRRRRRSNSNQTTPSPPPDSEVLELNNQDPDALVPYSSCRRVYNIYHSYDPIAYRLEPLLLKHYSTVAPVVLPSVDSFLSKKTNKSGKNSDHTSPQDFSRDSSIDVTSTSGMDGVGSMFESFGDTDSRDSRYVGNVWDSDTESSDNDSVDTVQPDLAKKLYKRISVGEDQVYKQHKSKTFKFFSRYVTRRSSHVTSLGPLLPLQRNEPEAAERRLRYRVDYEWQKSFSPLAVLGAHYSYWTSEELAFFILYQIFGHPDSVS</sequence>
<dbReference type="PANTHER" id="PTHR23509">
    <property type="entry name" value="PA-PL1 PHOSPHOLIPASE FAMILY"/>
    <property type="match status" value="1"/>
</dbReference>
<evidence type="ECO:0000313" key="6">
    <source>
        <dbReference type="WBParaSite" id="ECPE_0000426001-mRNA-1"/>
    </source>
</evidence>
<dbReference type="InterPro" id="IPR004177">
    <property type="entry name" value="DDHD_dom"/>
</dbReference>
<dbReference type="Proteomes" id="UP000272942">
    <property type="component" value="Unassembled WGS sequence"/>
</dbReference>
<dbReference type="GO" id="GO:0004620">
    <property type="term" value="F:phospholipase activity"/>
    <property type="evidence" value="ECO:0007669"/>
    <property type="project" value="TreeGrafter"/>
</dbReference>
<evidence type="ECO:0000259" key="3">
    <source>
        <dbReference type="PROSITE" id="PS51043"/>
    </source>
</evidence>
<keyword evidence="5" id="KW-1185">Reference proteome</keyword>
<feature type="compositionally biased region" description="Low complexity" evidence="2">
    <location>
        <begin position="80"/>
        <end position="94"/>
    </location>
</feature>
<dbReference type="GO" id="GO:0005737">
    <property type="term" value="C:cytoplasm"/>
    <property type="evidence" value="ECO:0007669"/>
    <property type="project" value="TreeGrafter"/>
</dbReference>
<dbReference type="SMART" id="SM01127">
    <property type="entry name" value="DDHD"/>
    <property type="match status" value="1"/>
</dbReference>
<organism evidence="6">
    <name type="scientific">Echinostoma caproni</name>
    <dbReference type="NCBI Taxonomy" id="27848"/>
    <lineage>
        <taxon>Eukaryota</taxon>
        <taxon>Metazoa</taxon>
        <taxon>Spiralia</taxon>
        <taxon>Lophotrochozoa</taxon>
        <taxon>Platyhelminthes</taxon>
        <taxon>Trematoda</taxon>
        <taxon>Digenea</taxon>
        <taxon>Plagiorchiida</taxon>
        <taxon>Echinostomata</taxon>
        <taxon>Echinostomatoidea</taxon>
        <taxon>Echinostomatidae</taxon>
        <taxon>Echinostoma</taxon>
    </lineage>
</organism>
<evidence type="ECO:0000256" key="2">
    <source>
        <dbReference type="SAM" id="MobiDB-lite"/>
    </source>
</evidence>
<reference evidence="4 5" key="2">
    <citation type="submission" date="2018-11" db="EMBL/GenBank/DDBJ databases">
        <authorList>
            <consortium name="Pathogen Informatics"/>
        </authorList>
    </citation>
    <scope>NUCLEOTIDE SEQUENCE [LARGE SCALE GENOMIC DNA]</scope>
    <source>
        <strain evidence="4 5">Egypt</strain>
    </source>
</reference>
<gene>
    <name evidence="4" type="ORF">ECPE_LOCUS4252</name>
</gene>
<name>A0A183ABB7_9TREM</name>
<dbReference type="GO" id="GO:0046872">
    <property type="term" value="F:metal ion binding"/>
    <property type="evidence" value="ECO:0007669"/>
    <property type="project" value="InterPro"/>
</dbReference>
<dbReference type="AlphaFoldDB" id="A0A183ABB7"/>
<feature type="domain" description="DDHD" evidence="3">
    <location>
        <begin position="48"/>
        <end position="351"/>
    </location>
</feature>
<comment type="similarity">
    <text evidence="1">Belongs to the PA-PLA1 family.</text>
</comment>
<accession>A0A183ABB7</accession>
<dbReference type="EMBL" id="UZAN01041125">
    <property type="protein sequence ID" value="VDP72055.1"/>
    <property type="molecule type" value="Genomic_DNA"/>
</dbReference>
<dbReference type="PANTHER" id="PTHR23509:SF10">
    <property type="entry name" value="LD21067P"/>
    <property type="match status" value="1"/>
</dbReference>
<dbReference type="WBParaSite" id="ECPE_0000426001-mRNA-1">
    <property type="protein sequence ID" value="ECPE_0000426001-mRNA-1"/>
    <property type="gene ID" value="ECPE_0000426001"/>
</dbReference>
<dbReference type="PROSITE" id="PS51043">
    <property type="entry name" value="DDHD"/>
    <property type="match status" value="1"/>
</dbReference>
<proteinExistence type="inferred from homology"/>
<dbReference type="InterPro" id="IPR058055">
    <property type="entry name" value="PA-PLA1"/>
</dbReference>
<evidence type="ECO:0000313" key="4">
    <source>
        <dbReference type="EMBL" id="VDP72055.1"/>
    </source>
</evidence>